<dbReference type="InterPro" id="IPR036282">
    <property type="entry name" value="Glutathione-S-Trfase_C_sf"/>
</dbReference>
<dbReference type="Proteomes" id="UP001597237">
    <property type="component" value="Unassembled WGS sequence"/>
</dbReference>
<keyword evidence="5" id="KW-1185">Reference proteome</keyword>
<dbReference type="InterPro" id="IPR004045">
    <property type="entry name" value="Glutathione_S-Trfase_N"/>
</dbReference>
<reference evidence="5" key="1">
    <citation type="journal article" date="2019" name="Int. J. Syst. Evol. Microbiol.">
        <title>The Global Catalogue of Microorganisms (GCM) 10K type strain sequencing project: providing services to taxonomists for standard genome sequencing and annotation.</title>
        <authorList>
            <consortium name="The Broad Institute Genomics Platform"/>
            <consortium name="The Broad Institute Genome Sequencing Center for Infectious Disease"/>
            <person name="Wu L."/>
            <person name="Ma J."/>
        </authorList>
    </citation>
    <scope>NUCLEOTIDE SEQUENCE [LARGE SCALE GENOMIC DNA]</scope>
    <source>
        <strain evidence="5">DFY28</strain>
    </source>
</reference>
<dbReference type="SFLD" id="SFLDG01151">
    <property type="entry name" value="Main.2:_Nu-like"/>
    <property type="match status" value="1"/>
</dbReference>
<dbReference type="InterPro" id="IPR040079">
    <property type="entry name" value="Glutathione_S-Trfase"/>
</dbReference>
<dbReference type="CDD" id="cd03048">
    <property type="entry name" value="GST_N_Ure2p_like"/>
    <property type="match status" value="1"/>
</dbReference>
<feature type="domain" description="GST C-terminal" evidence="3">
    <location>
        <begin position="90"/>
        <end position="218"/>
    </location>
</feature>
<dbReference type="SFLD" id="SFLDS00019">
    <property type="entry name" value="Glutathione_Transferase_(cytos"/>
    <property type="match status" value="1"/>
</dbReference>
<dbReference type="CDD" id="cd03178">
    <property type="entry name" value="GST_C_Ure2p_like"/>
    <property type="match status" value="1"/>
</dbReference>
<comment type="caution">
    <text evidence="4">The sequence shown here is derived from an EMBL/GenBank/DDBJ whole genome shotgun (WGS) entry which is preliminary data.</text>
</comment>
<dbReference type="RefSeq" id="WP_377282155.1">
    <property type="nucleotide sequence ID" value="NZ_JBHRSI010000005.1"/>
</dbReference>
<evidence type="ECO:0000259" key="3">
    <source>
        <dbReference type="PROSITE" id="PS50405"/>
    </source>
</evidence>
<dbReference type="Pfam" id="PF00043">
    <property type="entry name" value="GST_C"/>
    <property type="match status" value="1"/>
</dbReference>
<dbReference type="SUPFAM" id="SSF47616">
    <property type="entry name" value="GST C-terminal domain-like"/>
    <property type="match status" value="1"/>
</dbReference>
<dbReference type="SUPFAM" id="SSF52833">
    <property type="entry name" value="Thioredoxin-like"/>
    <property type="match status" value="1"/>
</dbReference>
<evidence type="ECO:0000259" key="2">
    <source>
        <dbReference type="PROSITE" id="PS50404"/>
    </source>
</evidence>
<gene>
    <name evidence="4" type="ORF">ACFSC0_17510</name>
</gene>
<dbReference type="SFLD" id="SFLDG00358">
    <property type="entry name" value="Main_(cytGST)"/>
    <property type="match status" value="1"/>
</dbReference>
<organism evidence="4 5">
    <name type="scientific">Phenylobacterium terrae</name>
    <dbReference type="NCBI Taxonomy" id="2665495"/>
    <lineage>
        <taxon>Bacteria</taxon>
        <taxon>Pseudomonadati</taxon>
        <taxon>Pseudomonadota</taxon>
        <taxon>Alphaproteobacteria</taxon>
        <taxon>Caulobacterales</taxon>
        <taxon>Caulobacteraceae</taxon>
        <taxon>Phenylobacterium</taxon>
    </lineage>
</organism>
<name>A0ABW4N506_9CAUL</name>
<dbReference type="PROSITE" id="PS50404">
    <property type="entry name" value="GST_NTER"/>
    <property type="match status" value="1"/>
</dbReference>
<accession>A0ABW4N506</accession>
<proteinExistence type="inferred from homology"/>
<dbReference type="PANTHER" id="PTHR44051">
    <property type="entry name" value="GLUTATHIONE S-TRANSFERASE-RELATED"/>
    <property type="match status" value="1"/>
</dbReference>
<dbReference type="InterPro" id="IPR036249">
    <property type="entry name" value="Thioredoxin-like_sf"/>
</dbReference>
<comment type="similarity">
    <text evidence="1">Belongs to the GST superfamily.</text>
</comment>
<evidence type="ECO:0000313" key="4">
    <source>
        <dbReference type="EMBL" id="MFD1785202.1"/>
    </source>
</evidence>
<dbReference type="Pfam" id="PF02798">
    <property type="entry name" value="GST_N"/>
    <property type="match status" value="1"/>
</dbReference>
<dbReference type="Gene3D" id="1.20.1050.10">
    <property type="match status" value="1"/>
</dbReference>
<dbReference type="InterPro" id="IPR010987">
    <property type="entry name" value="Glutathione-S-Trfase_C-like"/>
</dbReference>
<evidence type="ECO:0000256" key="1">
    <source>
        <dbReference type="RuleBase" id="RU003494"/>
    </source>
</evidence>
<feature type="domain" description="GST N-terminal" evidence="2">
    <location>
        <begin position="1"/>
        <end position="87"/>
    </location>
</feature>
<dbReference type="InterPro" id="IPR004046">
    <property type="entry name" value="GST_C"/>
</dbReference>
<sequence length="241" mass="27533">MIDVHYWPTPNGKKVTILLEELGIPYRVVPVHIGRGDQFTDEFLKISPNNRMPAIVDHEPPGGGAPISVFESGAIMLYLAEKAGRFWPQEPRAKYEVVQWVMWQMANQGPKTGENGHFRRLGPEQGDQSYAIRRFGDEVHRLYGVLNNRLYDRRYLAGDEYTIADMISYPWTVNWQGQGIDIEEFKYFKRWFEEVGARPAVQRGMAVAAGITEDPASLSPEEQARRRALLYNQRARPAPAA</sequence>
<dbReference type="PANTHER" id="PTHR44051:SF19">
    <property type="entry name" value="DISULFIDE-BOND OXIDOREDUCTASE YFCG"/>
    <property type="match status" value="1"/>
</dbReference>
<dbReference type="EMBL" id="JBHUEY010000006">
    <property type="protein sequence ID" value="MFD1785202.1"/>
    <property type="molecule type" value="Genomic_DNA"/>
</dbReference>
<evidence type="ECO:0000313" key="5">
    <source>
        <dbReference type="Proteomes" id="UP001597237"/>
    </source>
</evidence>
<protein>
    <submittedName>
        <fullName evidence="4">Glutathione S-transferase N-terminal domain-containing protein</fullName>
    </submittedName>
</protein>
<dbReference type="PROSITE" id="PS50405">
    <property type="entry name" value="GST_CTER"/>
    <property type="match status" value="1"/>
</dbReference>
<dbReference type="Gene3D" id="3.40.30.10">
    <property type="entry name" value="Glutaredoxin"/>
    <property type="match status" value="1"/>
</dbReference>